<protein>
    <submittedName>
        <fullName evidence="2">Uncharacterized protein</fullName>
    </submittedName>
</protein>
<name>A0A319AUD3_ASPVC</name>
<feature type="region of interest" description="Disordered" evidence="1">
    <location>
        <begin position="1"/>
        <end position="30"/>
    </location>
</feature>
<gene>
    <name evidence="2" type="ORF">BO88DRAFT_189971</name>
</gene>
<evidence type="ECO:0000313" key="3">
    <source>
        <dbReference type="Proteomes" id="UP000248405"/>
    </source>
</evidence>
<dbReference type="GeneID" id="37206398"/>
<organism evidence="2 3">
    <name type="scientific">Aspergillus vadensis (strain CBS 113365 / IMI 142717 / IBT 24658)</name>
    <dbReference type="NCBI Taxonomy" id="1448311"/>
    <lineage>
        <taxon>Eukaryota</taxon>
        <taxon>Fungi</taxon>
        <taxon>Dikarya</taxon>
        <taxon>Ascomycota</taxon>
        <taxon>Pezizomycotina</taxon>
        <taxon>Eurotiomycetes</taxon>
        <taxon>Eurotiomycetidae</taxon>
        <taxon>Eurotiales</taxon>
        <taxon>Aspergillaceae</taxon>
        <taxon>Aspergillus</taxon>
        <taxon>Aspergillus subgen. Circumdati</taxon>
    </lineage>
</organism>
<feature type="compositionally biased region" description="Polar residues" evidence="1">
    <location>
        <begin position="1"/>
        <end position="16"/>
    </location>
</feature>
<dbReference type="AlphaFoldDB" id="A0A319AUD3"/>
<dbReference type="EMBL" id="KZ821647">
    <property type="protein sequence ID" value="PYH63946.1"/>
    <property type="molecule type" value="Genomic_DNA"/>
</dbReference>
<reference evidence="2" key="1">
    <citation type="submission" date="2016-12" db="EMBL/GenBank/DDBJ databases">
        <title>The genomes of Aspergillus section Nigri reveals drivers in fungal speciation.</title>
        <authorList>
            <consortium name="DOE Joint Genome Institute"/>
            <person name="Vesth T.C."/>
            <person name="Nybo J."/>
            <person name="Theobald S."/>
            <person name="Brandl J."/>
            <person name="Frisvad J.C."/>
            <person name="Nielsen K.F."/>
            <person name="Lyhne E.K."/>
            <person name="Kogle M.E."/>
            <person name="Kuo A."/>
            <person name="Riley R."/>
            <person name="Clum A."/>
            <person name="Nolan M."/>
            <person name="Lipzen A."/>
            <person name="Salamov A."/>
            <person name="Henrissat B."/>
            <person name="Wiebenga A."/>
            <person name="De Vries R.P."/>
            <person name="Grigoriev I.V."/>
            <person name="Mortensen U.H."/>
            <person name="Andersen M.R."/>
            <person name="Baker S.E."/>
        </authorList>
    </citation>
    <scope>NUCLEOTIDE SEQUENCE [LARGE SCALE GENOMIC DNA]</scope>
    <source>
        <strain evidence="2">CBS 113365</strain>
    </source>
</reference>
<evidence type="ECO:0000256" key="1">
    <source>
        <dbReference type="SAM" id="MobiDB-lite"/>
    </source>
</evidence>
<dbReference type="Proteomes" id="UP000248405">
    <property type="component" value="Unassembled WGS sequence"/>
</dbReference>
<evidence type="ECO:0000313" key="2">
    <source>
        <dbReference type="EMBL" id="PYH63946.1"/>
    </source>
</evidence>
<keyword evidence="3" id="KW-1185">Reference proteome</keyword>
<dbReference type="RefSeq" id="XP_025557740.1">
    <property type="nucleotide sequence ID" value="XM_025701806.1"/>
</dbReference>
<proteinExistence type="predicted"/>
<accession>A0A319AUD3</accession>
<sequence>MTGRARTSQETESVTISLEPRPESASHPRSSLTKLVHFSADVQYLYGLVLGLILGLIPKSAESPCELLHPVHTPW</sequence>